<dbReference type="EMBL" id="RRAZ01000004">
    <property type="protein sequence ID" value="RRH77266.1"/>
    <property type="molecule type" value="Genomic_DNA"/>
</dbReference>
<comment type="caution">
    <text evidence="2">The sequence shown here is derived from an EMBL/GenBank/DDBJ whole genome shotgun (WGS) entry which is preliminary data.</text>
</comment>
<dbReference type="Gene3D" id="3.40.630.30">
    <property type="match status" value="1"/>
</dbReference>
<evidence type="ECO:0000313" key="2">
    <source>
        <dbReference type="EMBL" id="RRH77266.1"/>
    </source>
</evidence>
<organism evidence="2 3">
    <name type="scientific">Falsigemmobacter faecalis</name>
    <dbReference type="NCBI Taxonomy" id="2488730"/>
    <lineage>
        <taxon>Bacteria</taxon>
        <taxon>Pseudomonadati</taxon>
        <taxon>Pseudomonadota</taxon>
        <taxon>Alphaproteobacteria</taxon>
        <taxon>Rhodobacterales</taxon>
        <taxon>Paracoccaceae</taxon>
        <taxon>Falsigemmobacter</taxon>
    </lineage>
</organism>
<gene>
    <name evidence="2" type="ORF">EG244_03440</name>
</gene>
<dbReference type="InterPro" id="IPR016181">
    <property type="entry name" value="Acyl_CoA_acyltransferase"/>
</dbReference>
<feature type="domain" description="N-acetyltransferase" evidence="1">
    <location>
        <begin position="17"/>
        <end position="153"/>
    </location>
</feature>
<name>A0A3P3DU46_9RHOB</name>
<dbReference type="AlphaFoldDB" id="A0A3P3DU46"/>
<evidence type="ECO:0000313" key="3">
    <source>
        <dbReference type="Proteomes" id="UP000282125"/>
    </source>
</evidence>
<dbReference type="Pfam" id="PF13302">
    <property type="entry name" value="Acetyltransf_3"/>
    <property type="match status" value="1"/>
</dbReference>
<dbReference type="RefSeq" id="WP_124963621.1">
    <property type="nucleotide sequence ID" value="NZ_RRAZ01000004.1"/>
</dbReference>
<accession>A0A3P3DU46</accession>
<dbReference type="OrthoDB" id="9804153at2"/>
<proteinExistence type="predicted"/>
<dbReference type="PANTHER" id="PTHR43328">
    <property type="entry name" value="ACETYLTRANSFERASE-RELATED"/>
    <property type="match status" value="1"/>
</dbReference>
<dbReference type="GO" id="GO:0016747">
    <property type="term" value="F:acyltransferase activity, transferring groups other than amino-acyl groups"/>
    <property type="evidence" value="ECO:0007669"/>
    <property type="project" value="InterPro"/>
</dbReference>
<dbReference type="PANTHER" id="PTHR43328:SF1">
    <property type="entry name" value="N-ACETYLTRANSFERASE DOMAIN-CONTAINING PROTEIN"/>
    <property type="match status" value="1"/>
</dbReference>
<dbReference type="InterPro" id="IPR000182">
    <property type="entry name" value="GNAT_dom"/>
</dbReference>
<reference evidence="2 3" key="1">
    <citation type="submission" date="2018-11" db="EMBL/GenBank/DDBJ databases">
        <title>Gemmobacter sp. nov., YIM 102744-1 draft genome.</title>
        <authorList>
            <person name="Li G."/>
            <person name="Jiang Y."/>
        </authorList>
    </citation>
    <scope>NUCLEOTIDE SEQUENCE [LARGE SCALE GENOMIC DNA]</scope>
    <source>
        <strain evidence="2 3">YIM 102744-1</strain>
    </source>
</reference>
<dbReference type="SUPFAM" id="SSF55729">
    <property type="entry name" value="Acyl-CoA N-acyltransferases (Nat)"/>
    <property type="match status" value="1"/>
</dbReference>
<sequence>MKMEHLADQAPAIMAERFQLRAVRKSDAGLLAFHSGDARVARMTSSIPHPLPPGATEAWVERVSKTGREEDAWIIDGTRSGWPEVIGVISLKHVIQGQSEIGYWVAPAFWNTGIASEAVKALIAANPLNDRTICAAVHQDNPGSARVLTQAGFDYLGDAETFSVARNARVPTWTYMKKLS</sequence>
<keyword evidence="2" id="KW-0808">Transferase</keyword>
<keyword evidence="3" id="KW-1185">Reference proteome</keyword>
<dbReference type="Proteomes" id="UP000282125">
    <property type="component" value="Unassembled WGS sequence"/>
</dbReference>
<protein>
    <submittedName>
        <fullName evidence="2">N-acetyltransferase</fullName>
    </submittedName>
</protein>
<evidence type="ECO:0000259" key="1">
    <source>
        <dbReference type="Pfam" id="PF13302"/>
    </source>
</evidence>